<protein>
    <submittedName>
        <fullName evidence="1">Uncharacterized protein</fullName>
    </submittedName>
</protein>
<organism evidence="1 2">
    <name type="scientific">Umbelopsis vinacea</name>
    <dbReference type="NCBI Taxonomy" id="44442"/>
    <lineage>
        <taxon>Eukaryota</taxon>
        <taxon>Fungi</taxon>
        <taxon>Fungi incertae sedis</taxon>
        <taxon>Mucoromycota</taxon>
        <taxon>Mucoromycotina</taxon>
        <taxon>Umbelopsidomycetes</taxon>
        <taxon>Umbelopsidales</taxon>
        <taxon>Umbelopsidaceae</taxon>
        <taxon>Umbelopsis</taxon>
    </lineage>
</organism>
<dbReference type="AlphaFoldDB" id="A0A8H7PK57"/>
<dbReference type="EMBL" id="JAEPRA010000015">
    <property type="protein sequence ID" value="KAG2175210.1"/>
    <property type="molecule type" value="Genomic_DNA"/>
</dbReference>
<sequence length="202" mass="23264">MPSQHHASERVEAQTTLCNTIAQERFKVRRDRVANQGVNLSIQDGFTEFLTTAIDRARESNLLQEDDIKSYDPAAIVALPRLALLVAMLDHDWRMMKWEQDPRWILTKKEEREAITSGKHWFRKQELELQELALECQNISVDDRLQLEQTIVNGQGGIAFIKICSLADNLMISSSSFCKMMQSAIDDWKLKQTEDEVESLLI</sequence>
<keyword evidence="2" id="KW-1185">Reference proteome</keyword>
<dbReference type="OrthoDB" id="20035at2759"/>
<dbReference type="Proteomes" id="UP000612746">
    <property type="component" value="Unassembled WGS sequence"/>
</dbReference>
<evidence type="ECO:0000313" key="2">
    <source>
        <dbReference type="Proteomes" id="UP000612746"/>
    </source>
</evidence>
<comment type="caution">
    <text evidence="1">The sequence shown here is derived from an EMBL/GenBank/DDBJ whole genome shotgun (WGS) entry which is preliminary data.</text>
</comment>
<name>A0A8H7PK57_9FUNG</name>
<gene>
    <name evidence="1" type="ORF">INT44_007698</name>
</gene>
<evidence type="ECO:0000313" key="1">
    <source>
        <dbReference type="EMBL" id="KAG2175210.1"/>
    </source>
</evidence>
<proteinExistence type="predicted"/>
<accession>A0A8H7PK57</accession>
<reference evidence="1" key="1">
    <citation type="submission" date="2020-12" db="EMBL/GenBank/DDBJ databases">
        <title>Metabolic potential, ecology and presence of endohyphal bacteria is reflected in genomic diversity of Mucoromycotina.</title>
        <authorList>
            <person name="Muszewska A."/>
            <person name="Okrasinska A."/>
            <person name="Steczkiewicz K."/>
            <person name="Drgas O."/>
            <person name="Orlowska M."/>
            <person name="Perlinska-Lenart U."/>
            <person name="Aleksandrzak-Piekarczyk T."/>
            <person name="Szatraj K."/>
            <person name="Zielenkiewicz U."/>
            <person name="Pilsyk S."/>
            <person name="Malc E."/>
            <person name="Mieczkowski P."/>
            <person name="Kruszewska J.S."/>
            <person name="Biernat P."/>
            <person name="Pawlowska J."/>
        </authorList>
    </citation>
    <scope>NUCLEOTIDE SEQUENCE</scope>
    <source>
        <strain evidence="1">WA0000051536</strain>
    </source>
</reference>